<dbReference type="Pfam" id="PF04892">
    <property type="entry name" value="VanZ"/>
    <property type="match status" value="1"/>
</dbReference>
<feature type="transmembrane region" description="Helical" evidence="1">
    <location>
        <begin position="90"/>
        <end position="109"/>
    </location>
</feature>
<keyword evidence="4" id="KW-1185">Reference proteome</keyword>
<dbReference type="PANTHER" id="PTHR36834:SF1">
    <property type="entry name" value="INTEGRAL MEMBRANE PROTEIN"/>
    <property type="match status" value="1"/>
</dbReference>
<evidence type="ECO:0000313" key="3">
    <source>
        <dbReference type="EMBL" id="PKG25364.1"/>
    </source>
</evidence>
<reference evidence="3 4" key="1">
    <citation type="journal article" date="2003" name="Int. J. Syst. Evol. Microbiol.">
        <title>Bacillus nealsonii sp. nov., isolated from a spacecraft-assembly facility, whose spores are gamma-radiation resistant.</title>
        <authorList>
            <person name="Venkateswaran K."/>
            <person name="Kempf M."/>
            <person name="Chen F."/>
            <person name="Satomi M."/>
            <person name="Nicholson W."/>
            <person name="Kern R."/>
        </authorList>
    </citation>
    <scope>NUCLEOTIDE SEQUENCE [LARGE SCALE GENOMIC DNA]</scope>
    <source>
        <strain evidence="3 4">FO-92</strain>
    </source>
</reference>
<feature type="transmembrane region" description="Helical" evidence="1">
    <location>
        <begin position="121"/>
        <end position="138"/>
    </location>
</feature>
<dbReference type="EMBL" id="PISE01000004">
    <property type="protein sequence ID" value="PKG25364.1"/>
    <property type="molecule type" value="Genomic_DNA"/>
</dbReference>
<organism evidence="3 4">
    <name type="scientific">Niallia nealsonii</name>
    <dbReference type="NCBI Taxonomy" id="115979"/>
    <lineage>
        <taxon>Bacteria</taxon>
        <taxon>Bacillati</taxon>
        <taxon>Bacillota</taxon>
        <taxon>Bacilli</taxon>
        <taxon>Bacillales</taxon>
        <taxon>Bacillaceae</taxon>
        <taxon>Niallia</taxon>
    </lineage>
</organism>
<comment type="caution">
    <text evidence="3">The sequence shown here is derived from an EMBL/GenBank/DDBJ whole genome shotgun (WGS) entry which is preliminary data.</text>
</comment>
<keyword evidence="1" id="KW-1133">Transmembrane helix</keyword>
<keyword evidence="1" id="KW-0812">Transmembrane</keyword>
<dbReference type="PANTHER" id="PTHR36834">
    <property type="entry name" value="MEMBRANE PROTEIN-RELATED"/>
    <property type="match status" value="1"/>
</dbReference>
<evidence type="ECO:0000256" key="1">
    <source>
        <dbReference type="SAM" id="Phobius"/>
    </source>
</evidence>
<gene>
    <name evidence="3" type="ORF">CWS01_02475</name>
</gene>
<dbReference type="InterPro" id="IPR006976">
    <property type="entry name" value="VanZ-like"/>
</dbReference>
<evidence type="ECO:0000259" key="2">
    <source>
        <dbReference type="Pfam" id="PF04892"/>
    </source>
</evidence>
<keyword evidence="1" id="KW-0472">Membrane</keyword>
<name>A0A2N0Z7A1_9BACI</name>
<sequence length="148" mass="16473">MVVLRISHNLITIFFVSSILYIVYLTMLPHPSLGIGVGEGGINLIPFDMMHGLFTEQSLWTFIINVGGNIFLFVPFGYVLPWKFPEVNTVFRAAAAGALLSACIEIIQLLVPSRFTDIDDIILNTGGVVIGYGVYRFVQIYRLNFLGK</sequence>
<protein>
    <recommendedName>
        <fullName evidence="2">VanZ-like domain-containing protein</fullName>
    </recommendedName>
</protein>
<feature type="transmembrane region" description="Helical" evidence="1">
    <location>
        <begin position="59"/>
        <end position="78"/>
    </location>
</feature>
<dbReference type="AlphaFoldDB" id="A0A2N0Z7A1"/>
<evidence type="ECO:0000313" key="4">
    <source>
        <dbReference type="Proteomes" id="UP000233375"/>
    </source>
</evidence>
<dbReference type="InterPro" id="IPR053150">
    <property type="entry name" value="Teicoplanin_resist-assoc"/>
</dbReference>
<feature type="domain" description="VanZ-like" evidence="2">
    <location>
        <begin position="15"/>
        <end position="138"/>
    </location>
</feature>
<dbReference type="RefSeq" id="WP_101175469.1">
    <property type="nucleotide sequence ID" value="NZ_PISE01000004.1"/>
</dbReference>
<proteinExistence type="predicted"/>
<dbReference type="Proteomes" id="UP000233375">
    <property type="component" value="Unassembled WGS sequence"/>
</dbReference>
<feature type="transmembrane region" description="Helical" evidence="1">
    <location>
        <begin position="7"/>
        <end position="27"/>
    </location>
</feature>
<accession>A0A2N0Z7A1</accession>